<name>A0ABW2ZMP8_9MICO</name>
<dbReference type="InterPro" id="IPR050471">
    <property type="entry name" value="AB_hydrolase"/>
</dbReference>
<proteinExistence type="predicted"/>
<dbReference type="PRINTS" id="PR00412">
    <property type="entry name" value="EPOXHYDRLASE"/>
</dbReference>
<dbReference type="InterPro" id="IPR029058">
    <property type="entry name" value="AB_hydrolase_fold"/>
</dbReference>
<reference evidence="4" key="1">
    <citation type="journal article" date="2019" name="Int. J. Syst. Evol. Microbiol.">
        <title>The Global Catalogue of Microorganisms (GCM) 10K type strain sequencing project: providing services to taxonomists for standard genome sequencing and annotation.</title>
        <authorList>
            <consortium name="The Broad Institute Genomics Platform"/>
            <consortium name="The Broad Institute Genome Sequencing Center for Infectious Disease"/>
            <person name="Wu L."/>
            <person name="Ma J."/>
        </authorList>
    </citation>
    <scope>NUCLEOTIDE SEQUENCE [LARGE SCALE GENOMIC DNA]</scope>
    <source>
        <strain evidence="4">CCUG 50754</strain>
    </source>
</reference>
<evidence type="ECO:0000313" key="3">
    <source>
        <dbReference type="EMBL" id="MFD0779890.1"/>
    </source>
</evidence>
<dbReference type="InterPro" id="IPR000639">
    <property type="entry name" value="Epox_hydrolase-like"/>
</dbReference>
<dbReference type="PANTHER" id="PTHR43433:SF4">
    <property type="entry name" value="NON-HEME CHLOROPEROXIDASE-RELATED"/>
    <property type="match status" value="1"/>
</dbReference>
<evidence type="ECO:0000313" key="4">
    <source>
        <dbReference type="Proteomes" id="UP001597042"/>
    </source>
</evidence>
<dbReference type="EMBL" id="JBHTIM010000001">
    <property type="protein sequence ID" value="MFD0779890.1"/>
    <property type="molecule type" value="Genomic_DNA"/>
</dbReference>
<evidence type="ECO:0000259" key="2">
    <source>
        <dbReference type="Pfam" id="PF00561"/>
    </source>
</evidence>
<dbReference type="Proteomes" id="UP001597042">
    <property type="component" value="Unassembled WGS sequence"/>
</dbReference>
<gene>
    <name evidence="3" type="ORF">ACFQZV_01095</name>
</gene>
<protein>
    <submittedName>
        <fullName evidence="3">Alpha/beta fold hydrolase</fullName>
    </submittedName>
</protein>
<keyword evidence="1" id="KW-0575">Peroxidase</keyword>
<keyword evidence="1" id="KW-0560">Oxidoreductase</keyword>
<dbReference type="Pfam" id="PF00561">
    <property type="entry name" value="Abhydrolase_1"/>
    <property type="match status" value="1"/>
</dbReference>
<keyword evidence="3" id="KW-0378">Hydrolase</keyword>
<dbReference type="PRINTS" id="PR00111">
    <property type="entry name" value="ABHYDROLASE"/>
</dbReference>
<dbReference type="GO" id="GO:0016787">
    <property type="term" value="F:hydrolase activity"/>
    <property type="evidence" value="ECO:0007669"/>
    <property type="project" value="UniProtKB-KW"/>
</dbReference>
<accession>A0ABW2ZMP8</accession>
<dbReference type="RefSeq" id="WP_378751413.1">
    <property type="nucleotide sequence ID" value="NZ_JBHSSV010000005.1"/>
</dbReference>
<dbReference type="InterPro" id="IPR000073">
    <property type="entry name" value="AB_hydrolase_1"/>
</dbReference>
<organism evidence="3 4">
    <name type="scientific">Microbacterium koreense</name>
    <dbReference type="NCBI Taxonomy" id="323761"/>
    <lineage>
        <taxon>Bacteria</taxon>
        <taxon>Bacillati</taxon>
        <taxon>Actinomycetota</taxon>
        <taxon>Actinomycetes</taxon>
        <taxon>Micrococcales</taxon>
        <taxon>Microbacteriaceae</taxon>
        <taxon>Microbacterium</taxon>
    </lineage>
</organism>
<evidence type="ECO:0000256" key="1">
    <source>
        <dbReference type="ARBA" id="ARBA00022559"/>
    </source>
</evidence>
<sequence length="279" mass="29872">MAYLTVGTENSADVDIYYTDQGSGQPVVLIHGFPLNGESWGKQQAALLDAGYRVIAYDRRGFGQSSKTGGGYDYDTFAADLHALMEDLDLTDTVLVGFSMGTGEIARYLSRYGADRVAKAAFLGSLEPYLLKTDDNPDGAGPQEFFDGIAASVRDDRYAFVSGFFGDFYNLDDTLGSRISQAAVDASVRVAGSAGNAAIAAAPLTWPTDFRDDIPAITVPALILHGTADNILPIDVTARRFRDLLPSAVYVEIEGAPHGLLWTHGAEVNEALLAFLATR</sequence>
<comment type="caution">
    <text evidence="3">The sequence shown here is derived from an EMBL/GenBank/DDBJ whole genome shotgun (WGS) entry which is preliminary data.</text>
</comment>
<keyword evidence="4" id="KW-1185">Reference proteome</keyword>
<dbReference type="SUPFAM" id="SSF53474">
    <property type="entry name" value="alpha/beta-Hydrolases"/>
    <property type="match status" value="1"/>
</dbReference>
<dbReference type="PANTHER" id="PTHR43433">
    <property type="entry name" value="HYDROLASE, ALPHA/BETA FOLD FAMILY PROTEIN"/>
    <property type="match status" value="1"/>
</dbReference>
<feature type="domain" description="AB hydrolase-1" evidence="2">
    <location>
        <begin position="26"/>
        <end position="264"/>
    </location>
</feature>
<dbReference type="Gene3D" id="3.40.50.1820">
    <property type="entry name" value="alpha/beta hydrolase"/>
    <property type="match status" value="1"/>
</dbReference>